<reference evidence="8" key="1">
    <citation type="journal article" date="2019" name="Sci. Rep.">
        <title>Draft genome of Tanacetum cinerariifolium, the natural source of mosquito coil.</title>
        <authorList>
            <person name="Yamashiro T."/>
            <person name="Shiraishi A."/>
            <person name="Satake H."/>
            <person name="Nakayama K."/>
        </authorList>
    </citation>
    <scope>NUCLEOTIDE SEQUENCE</scope>
</reference>
<evidence type="ECO:0000259" key="7">
    <source>
        <dbReference type="Pfam" id="PF25826"/>
    </source>
</evidence>
<keyword evidence="3" id="KW-0804">Transcription</keyword>
<accession>A0A6L2MRF0</accession>
<comment type="subcellular location">
    <subcellularLocation>
        <location evidence="1">Nucleus</location>
    </subcellularLocation>
</comment>
<evidence type="ECO:0000259" key="5">
    <source>
        <dbReference type="Pfam" id="PF07727"/>
    </source>
</evidence>
<dbReference type="Pfam" id="PF24662">
    <property type="entry name" value="DUF7650"/>
    <property type="match status" value="1"/>
</dbReference>
<keyword evidence="8" id="KW-0238">DNA-binding</keyword>
<evidence type="ECO:0000259" key="6">
    <source>
        <dbReference type="Pfam" id="PF24662"/>
    </source>
</evidence>
<name>A0A6L2MRF0_TANCI</name>
<dbReference type="EMBL" id="BKCJ010007304">
    <property type="protein sequence ID" value="GEU76556.1"/>
    <property type="molecule type" value="Genomic_DNA"/>
</dbReference>
<proteinExistence type="predicted"/>
<dbReference type="Pfam" id="PF14223">
    <property type="entry name" value="Retrotran_gag_2"/>
    <property type="match status" value="1"/>
</dbReference>
<evidence type="ECO:0000256" key="4">
    <source>
        <dbReference type="ARBA" id="ARBA00023242"/>
    </source>
</evidence>
<dbReference type="PANTHER" id="PTHR13859">
    <property type="entry name" value="ATROPHIN-RELATED"/>
    <property type="match status" value="1"/>
</dbReference>
<organism evidence="8">
    <name type="scientific">Tanacetum cinerariifolium</name>
    <name type="common">Dalmatian daisy</name>
    <name type="synonym">Chrysanthemum cinerariifolium</name>
    <dbReference type="NCBI Taxonomy" id="118510"/>
    <lineage>
        <taxon>Eukaryota</taxon>
        <taxon>Viridiplantae</taxon>
        <taxon>Streptophyta</taxon>
        <taxon>Embryophyta</taxon>
        <taxon>Tracheophyta</taxon>
        <taxon>Spermatophyta</taxon>
        <taxon>Magnoliopsida</taxon>
        <taxon>eudicotyledons</taxon>
        <taxon>Gunneridae</taxon>
        <taxon>Pentapetalae</taxon>
        <taxon>asterids</taxon>
        <taxon>campanulids</taxon>
        <taxon>Asterales</taxon>
        <taxon>Asteraceae</taxon>
        <taxon>Asteroideae</taxon>
        <taxon>Anthemideae</taxon>
        <taxon>Anthemidinae</taxon>
        <taxon>Tanacetum</taxon>
    </lineage>
</organism>
<evidence type="ECO:0000256" key="3">
    <source>
        <dbReference type="ARBA" id="ARBA00023163"/>
    </source>
</evidence>
<dbReference type="Pfam" id="PF07727">
    <property type="entry name" value="RVT_2"/>
    <property type="match status" value="1"/>
</dbReference>
<feature type="domain" description="DUF7952" evidence="7">
    <location>
        <begin position="113"/>
        <end position="239"/>
    </location>
</feature>
<dbReference type="AlphaFoldDB" id="A0A6L2MRF0"/>
<keyword evidence="8" id="KW-0371">Homeobox</keyword>
<keyword evidence="4" id="KW-0539">Nucleus</keyword>
<dbReference type="InterPro" id="IPR057712">
    <property type="entry name" value="DUF7952"/>
</dbReference>
<sequence>MDDNMMEAANSNHLWLKPEHCNYREHVFREPGKTTRTGDGYQAQIPTSLIGVMQYRANTQEYVRNESDMLTSGSDSDQLSVVLNVLNGQSHELDALDKKNKLAKSDESGSLLDHANFRLGFYLFGKKLCLVNKFTGTEETGKLLGYYYGNFYITNEHKQWSIYRKKKNKKEKPGMKIFKDWRRDELFSRIFPSVSDECRASLTRATRMFEHKKTSFETYVFNVKSIVGVNRLVEAVGLGNKKRDLACMTKKQSRNKNLNKPPFSSLMTKEVVDLLKYGITLSKERLSDLFEEAIWPRLKAKGWHSEKPYCSRKNHLVFLAPGVKKYTRRGQTKGSDYFESYVDVMLKVALTPQLLEPNLCQGMLVHQHAKQGLDSSVSLKEESSKACERDAHENLLTCLLTAEHELEARVSGSQNRTKKMKITQENSPLDILAEAALADWRVILAAWLHAWSQMGVMTEKEQKKRNQDETPCRGYILSTLTDQLYDLYTLMTSAREIWNSREEKFTTENKGADKFITFKFFEFSMEDNVSILDQVHEFLILVSKKKLMRTSEDFTLDQIQKHLRIEEETRIHEKNLNGASSSKVNYVDSGKNNKGNDKKRMDDILIVGTNMKGINETKKFLSLCFQMKDMNEVDVILRIKVKIHSGGYALNQCYYIDKIIDKFQHLNIKEANTPYESSCKLVENDGTAVTQIEYASAIGCLMYATHCTRPDIAYVVCKLSRYMSNPSQDHWKAIGRVFGYLKRTRQLALYYDCFPGVLEGYSYVSWITGSSDSKSITG</sequence>
<gene>
    <name evidence="8" type="ORF">Tci_048534</name>
</gene>
<evidence type="ECO:0000313" key="8">
    <source>
        <dbReference type="EMBL" id="GEU76556.1"/>
    </source>
</evidence>
<feature type="domain" description="Reverse transcriptase Ty1/copia-type" evidence="5">
    <location>
        <begin position="601"/>
        <end position="675"/>
    </location>
</feature>
<dbReference type="PANTHER" id="PTHR13859:SF27">
    <property type="entry name" value="HOMEOBOX-LIKE DOMAIN SUPERFAMILY PROTEIN"/>
    <property type="match status" value="1"/>
</dbReference>
<feature type="domain" description="DUF7650" evidence="6">
    <location>
        <begin position="269"/>
        <end position="352"/>
    </location>
</feature>
<evidence type="ECO:0000256" key="2">
    <source>
        <dbReference type="ARBA" id="ARBA00023015"/>
    </source>
</evidence>
<keyword evidence="2" id="KW-0805">Transcription regulation</keyword>
<comment type="caution">
    <text evidence="8">The sequence shown here is derived from an EMBL/GenBank/DDBJ whole genome shotgun (WGS) entry which is preliminary data.</text>
</comment>
<dbReference type="InterPro" id="IPR056067">
    <property type="entry name" value="DUF7650"/>
</dbReference>
<dbReference type="Pfam" id="PF25826">
    <property type="entry name" value="DUF7952"/>
    <property type="match status" value="1"/>
</dbReference>
<dbReference type="GO" id="GO:0003677">
    <property type="term" value="F:DNA binding"/>
    <property type="evidence" value="ECO:0007669"/>
    <property type="project" value="UniProtKB-KW"/>
</dbReference>
<dbReference type="InterPro" id="IPR013103">
    <property type="entry name" value="RVT_2"/>
</dbReference>
<protein>
    <submittedName>
        <fullName evidence="8">Homeodomain-like protein</fullName>
    </submittedName>
</protein>
<dbReference type="GO" id="GO:0005634">
    <property type="term" value="C:nucleus"/>
    <property type="evidence" value="ECO:0007669"/>
    <property type="project" value="UniProtKB-SubCell"/>
</dbReference>
<evidence type="ECO:0000256" key="1">
    <source>
        <dbReference type="ARBA" id="ARBA00004123"/>
    </source>
</evidence>
<dbReference type="GO" id="GO:0003714">
    <property type="term" value="F:transcription corepressor activity"/>
    <property type="evidence" value="ECO:0007669"/>
    <property type="project" value="TreeGrafter"/>
</dbReference>